<protein>
    <submittedName>
        <fullName evidence="1">Uncharacterized protein</fullName>
    </submittedName>
</protein>
<gene>
    <name evidence="1" type="ORF">Hyperionvirus31_10</name>
</gene>
<name>A0A3G5ABQ3_9VIRU</name>
<proteinExistence type="predicted"/>
<accession>A0A3G5ABQ3</accession>
<sequence length="96" mass="11430">MKKFLKEIVLRLDKMGADRRTLADDDTPVLKREFYVSRKENGDEFYKLFKSISLDYTVGDGIIIVEFILDKYKEDASVELEMVLFRELRDKFNRLV</sequence>
<evidence type="ECO:0000313" key="1">
    <source>
        <dbReference type="EMBL" id="AYV84620.1"/>
    </source>
</evidence>
<dbReference type="EMBL" id="MK072413">
    <property type="protein sequence ID" value="AYV84620.1"/>
    <property type="molecule type" value="Genomic_DNA"/>
</dbReference>
<reference evidence="1" key="1">
    <citation type="submission" date="2018-10" db="EMBL/GenBank/DDBJ databases">
        <title>Hidden diversity of soil giant viruses.</title>
        <authorList>
            <person name="Schulz F."/>
            <person name="Alteio L."/>
            <person name="Goudeau D."/>
            <person name="Ryan E.M."/>
            <person name="Malmstrom R.R."/>
            <person name="Blanchard J."/>
            <person name="Woyke T."/>
        </authorList>
    </citation>
    <scope>NUCLEOTIDE SEQUENCE</scope>
    <source>
        <strain evidence="1">HYV1</strain>
    </source>
</reference>
<organism evidence="1">
    <name type="scientific">Hyperionvirus sp</name>
    <dbReference type="NCBI Taxonomy" id="2487770"/>
    <lineage>
        <taxon>Viruses</taxon>
        <taxon>Varidnaviria</taxon>
        <taxon>Bamfordvirae</taxon>
        <taxon>Nucleocytoviricota</taxon>
        <taxon>Megaviricetes</taxon>
        <taxon>Imitervirales</taxon>
        <taxon>Mimiviridae</taxon>
        <taxon>Klosneuvirinae</taxon>
    </lineage>
</organism>